<keyword evidence="3" id="KW-1185">Reference proteome</keyword>
<evidence type="ECO:0000313" key="3">
    <source>
        <dbReference type="Proteomes" id="UP000789706"/>
    </source>
</evidence>
<reference evidence="2" key="1">
    <citation type="submission" date="2021-06" db="EMBL/GenBank/DDBJ databases">
        <authorList>
            <person name="Kallberg Y."/>
            <person name="Tangrot J."/>
            <person name="Rosling A."/>
        </authorList>
    </citation>
    <scope>NUCLEOTIDE SEQUENCE</scope>
    <source>
        <strain evidence="2">AZ414A</strain>
    </source>
</reference>
<protein>
    <submittedName>
        <fullName evidence="2">8869_t:CDS:1</fullName>
    </submittedName>
</protein>
<feature type="compositionally biased region" description="Basic residues" evidence="1">
    <location>
        <begin position="1"/>
        <end position="11"/>
    </location>
</feature>
<organism evidence="2 3">
    <name type="scientific">Diversispora eburnea</name>
    <dbReference type="NCBI Taxonomy" id="1213867"/>
    <lineage>
        <taxon>Eukaryota</taxon>
        <taxon>Fungi</taxon>
        <taxon>Fungi incertae sedis</taxon>
        <taxon>Mucoromycota</taxon>
        <taxon>Glomeromycotina</taxon>
        <taxon>Glomeromycetes</taxon>
        <taxon>Diversisporales</taxon>
        <taxon>Diversisporaceae</taxon>
        <taxon>Diversispora</taxon>
    </lineage>
</organism>
<sequence length="85" mass="9144">MPRGGRSRSRSSGKSSSSRSSSRSNGEGSTDSDAPLPAQEGIPPRSLYNDNNDLPFQPDDFGNNGCQTNARDLVKCLEQNNNDIN</sequence>
<comment type="caution">
    <text evidence="2">The sequence shown here is derived from an EMBL/GenBank/DDBJ whole genome shotgun (WGS) entry which is preliminary data.</text>
</comment>
<evidence type="ECO:0000256" key="1">
    <source>
        <dbReference type="SAM" id="MobiDB-lite"/>
    </source>
</evidence>
<proteinExistence type="predicted"/>
<gene>
    <name evidence="2" type="ORF">DEBURN_LOCUS6579</name>
</gene>
<evidence type="ECO:0000313" key="2">
    <source>
        <dbReference type="EMBL" id="CAG8540352.1"/>
    </source>
</evidence>
<name>A0A9N9ARF6_9GLOM</name>
<feature type="region of interest" description="Disordered" evidence="1">
    <location>
        <begin position="1"/>
        <end position="68"/>
    </location>
</feature>
<dbReference type="OrthoDB" id="1106148at2759"/>
<dbReference type="Proteomes" id="UP000789706">
    <property type="component" value="Unassembled WGS sequence"/>
</dbReference>
<feature type="compositionally biased region" description="Low complexity" evidence="1">
    <location>
        <begin position="12"/>
        <end position="29"/>
    </location>
</feature>
<dbReference type="AlphaFoldDB" id="A0A9N9ARF6"/>
<dbReference type="EMBL" id="CAJVPK010000691">
    <property type="protein sequence ID" value="CAG8540352.1"/>
    <property type="molecule type" value="Genomic_DNA"/>
</dbReference>
<accession>A0A9N9ARF6</accession>